<dbReference type="RefSeq" id="XP_016759706.1">
    <property type="nucleotide sequence ID" value="XM_016901460.1"/>
</dbReference>
<protein>
    <submittedName>
        <fullName evidence="2">Uncharacterized protein</fullName>
    </submittedName>
</protein>
<reference evidence="2 3" key="1">
    <citation type="journal article" date="2012" name="PLoS Pathog.">
        <title>Diverse lifestyles and strategies of plant pathogenesis encoded in the genomes of eighteen Dothideomycetes fungi.</title>
        <authorList>
            <person name="Ohm R.A."/>
            <person name="Feau N."/>
            <person name="Henrissat B."/>
            <person name="Schoch C.L."/>
            <person name="Horwitz B.A."/>
            <person name="Barry K.W."/>
            <person name="Condon B.J."/>
            <person name="Copeland A.C."/>
            <person name="Dhillon B."/>
            <person name="Glaser F."/>
            <person name="Hesse C.N."/>
            <person name="Kosti I."/>
            <person name="LaButti K."/>
            <person name="Lindquist E.A."/>
            <person name="Lucas S."/>
            <person name="Salamov A.A."/>
            <person name="Bradshaw R.E."/>
            <person name="Ciuffetti L."/>
            <person name="Hamelin R.C."/>
            <person name="Kema G.H.J."/>
            <person name="Lawrence C."/>
            <person name="Scott J.A."/>
            <person name="Spatafora J.W."/>
            <person name="Turgeon B.G."/>
            <person name="de Wit P.J.G.M."/>
            <person name="Zhong S."/>
            <person name="Goodwin S.B."/>
            <person name="Grigoriev I.V."/>
        </authorList>
    </citation>
    <scope>NUCLEOTIDE SEQUENCE [LARGE SCALE GENOMIC DNA]</scope>
    <source>
        <strain evidence="2 3">SO2202</strain>
    </source>
</reference>
<evidence type="ECO:0000313" key="2">
    <source>
        <dbReference type="EMBL" id="EMF11585.1"/>
    </source>
</evidence>
<name>M3AXW2_SPHMS</name>
<feature type="compositionally biased region" description="Basic and acidic residues" evidence="1">
    <location>
        <begin position="21"/>
        <end position="32"/>
    </location>
</feature>
<accession>M3AXW2</accession>
<feature type="compositionally biased region" description="Polar residues" evidence="1">
    <location>
        <begin position="7"/>
        <end position="17"/>
    </location>
</feature>
<sequence>MPEPLTNHFQPTGQCSGDLQLPKRRDTGRAQHDSVPNRVDTASLSDSEGNAKAEAKRSSIAITTPPGPVSHRTRPHLRVKLCFPACEMFSNVFSPLTCDTSEELLSRIQVFEGPRVVLVFGTGRFKPS</sequence>
<gene>
    <name evidence="2" type="ORF">SEPMUDRAFT_118860</name>
</gene>
<dbReference type="EMBL" id="KB456266">
    <property type="protein sequence ID" value="EMF11585.1"/>
    <property type="molecule type" value="Genomic_DNA"/>
</dbReference>
<evidence type="ECO:0000256" key="1">
    <source>
        <dbReference type="SAM" id="MobiDB-lite"/>
    </source>
</evidence>
<proteinExistence type="predicted"/>
<feature type="region of interest" description="Disordered" evidence="1">
    <location>
        <begin position="1"/>
        <end position="73"/>
    </location>
</feature>
<dbReference type="AlphaFoldDB" id="M3AXW2"/>
<dbReference type="GeneID" id="27898597"/>
<evidence type="ECO:0000313" key="3">
    <source>
        <dbReference type="Proteomes" id="UP000016931"/>
    </source>
</evidence>
<organism evidence="2 3">
    <name type="scientific">Sphaerulina musiva (strain SO2202)</name>
    <name type="common">Poplar stem canker fungus</name>
    <name type="synonym">Septoria musiva</name>
    <dbReference type="NCBI Taxonomy" id="692275"/>
    <lineage>
        <taxon>Eukaryota</taxon>
        <taxon>Fungi</taxon>
        <taxon>Dikarya</taxon>
        <taxon>Ascomycota</taxon>
        <taxon>Pezizomycotina</taxon>
        <taxon>Dothideomycetes</taxon>
        <taxon>Dothideomycetidae</taxon>
        <taxon>Mycosphaerellales</taxon>
        <taxon>Mycosphaerellaceae</taxon>
        <taxon>Sphaerulina</taxon>
    </lineage>
</organism>
<dbReference type="Proteomes" id="UP000016931">
    <property type="component" value="Unassembled WGS sequence"/>
</dbReference>
<keyword evidence="3" id="KW-1185">Reference proteome</keyword>
<dbReference type="HOGENOM" id="CLU_1960948_0_0_1"/>